<dbReference type="AlphaFoldDB" id="A0A6I0DSN4"/>
<dbReference type="EMBL" id="WBWX01000004">
    <property type="protein sequence ID" value="KAB2797281.1"/>
    <property type="molecule type" value="Genomic_DNA"/>
</dbReference>
<dbReference type="SMART" id="SM00448">
    <property type="entry name" value="REC"/>
    <property type="match status" value="1"/>
</dbReference>
<keyword evidence="5" id="KW-0238">DNA-binding</keyword>
<dbReference type="Proteomes" id="UP000441102">
    <property type="component" value="Unassembled WGS sequence"/>
</dbReference>
<evidence type="ECO:0000259" key="9">
    <source>
        <dbReference type="PROSITE" id="PS50110"/>
    </source>
</evidence>
<dbReference type="InterPro" id="IPR011006">
    <property type="entry name" value="CheY-like_superfamily"/>
</dbReference>
<feature type="domain" description="Response regulatory" evidence="9">
    <location>
        <begin position="7"/>
        <end position="121"/>
    </location>
</feature>
<organism evidence="10 11">
    <name type="scientific">Brucella anthropi</name>
    <name type="common">Ochrobactrum anthropi</name>
    <dbReference type="NCBI Taxonomy" id="529"/>
    <lineage>
        <taxon>Bacteria</taxon>
        <taxon>Pseudomonadati</taxon>
        <taxon>Pseudomonadota</taxon>
        <taxon>Alphaproteobacteria</taxon>
        <taxon>Hyphomicrobiales</taxon>
        <taxon>Brucellaceae</taxon>
        <taxon>Brucella/Ochrobactrum group</taxon>
        <taxon>Brucella</taxon>
    </lineage>
</organism>
<dbReference type="SUPFAM" id="SSF46894">
    <property type="entry name" value="C-terminal effector domain of the bipartite response regulators"/>
    <property type="match status" value="1"/>
</dbReference>
<dbReference type="FunFam" id="3.40.50.2300:FF:000018">
    <property type="entry name" value="DNA-binding transcriptional regulator NtrC"/>
    <property type="match status" value="1"/>
</dbReference>
<dbReference type="CDD" id="cd06170">
    <property type="entry name" value="LuxR_C_like"/>
    <property type="match status" value="1"/>
</dbReference>
<evidence type="ECO:0000256" key="4">
    <source>
        <dbReference type="ARBA" id="ARBA00023015"/>
    </source>
</evidence>
<evidence type="ECO:0000259" key="8">
    <source>
        <dbReference type="PROSITE" id="PS50043"/>
    </source>
</evidence>
<gene>
    <name evidence="10" type="ORF">F9L06_13150</name>
</gene>
<dbReference type="PROSITE" id="PS00622">
    <property type="entry name" value="HTH_LUXR_1"/>
    <property type="match status" value="1"/>
</dbReference>
<evidence type="ECO:0000313" key="10">
    <source>
        <dbReference type="EMBL" id="KAB2797281.1"/>
    </source>
</evidence>
<dbReference type="SUPFAM" id="SSF52172">
    <property type="entry name" value="CheY-like"/>
    <property type="match status" value="1"/>
</dbReference>
<dbReference type="PANTHER" id="PTHR44688">
    <property type="entry name" value="DNA-BINDING TRANSCRIPTIONAL ACTIVATOR DEVR_DOSR"/>
    <property type="match status" value="1"/>
</dbReference>
<evidence type="ECO:0000256" key="5">
    <source>
        <dbReference type="ARBA" id="ARBA00023125"/>
    </source>
</evidence>
<dbReference type="InterPro" id="IPR001789">
    <property type="entry name" value="Sig_transdc_resp-reg_receiver"/>
</dbReference>
<dbReference type="PROSITE" id="PS50110">
    <property type="entry name" value="RESPONSE_REGULATORY"/>
    <property type="match status" value="1"/>
</dbReference>
<evidence type="ECO:0000256" key="6">
    <source>
        <dbReference type="ARBA" id="ARBA00023163"/>
    </source>
</evidence>
<dbReference type="GO" id="GO:0000160">
    <property type="term" value="P:phosphorelay signal transduction system"/>
    <property type="evidence" value="ECO:0007669"/>
    <property type="project" value="UniProtKB-KW"/>
</dbReference>
<dbReference type="RefSeq" id="WP_151576639.1">
    <property type="nucleotide sequence ID" value="NZ_WBWX01000004.1"/>
</dbReference>
<reference evidence="10 11" key="1">
    <citation type="submission" date="2019-09" db="EMBL/GenBank/DDBJ databases">
        <title>Taxonomic organization of the family Brucellaceae based on a phylogenomic approach.</title>
        <authorList>
            <person name="Leclercq S."/>
            <person name="Cloeckaert A."/>
            <person name="Zygmunt M.S."/>
        </authorList>
    </citation>
    <scope>NUCLEOTIDE SEQUENCE [LARGE SCALE GENOMIC DNA]</scope>
    <source>
        <strain evidence="10 11">CCUG 34461</strain>
    </source>
</reference>
<dbReference type="NCBIfam" id="NF006900">
    <property type="entry name" value="PRK09390.1"/>
    <property type="match status" value="1"/>
</dbReference>
<dbReference type="CDD" id="cd17537">
    <property type="entry name" value="REC_FixJ"/>
    <property type="match status" value="1"/>
</dbReference>
<proteinExistence type="predicted"/>
<evidence type="ECO:0000256" key="1">
    <source>
        <dbReference type="ARBA" id="ARBA00015404"/>
    </source>
</evidence>
<dbReference type="SMART" id="SM00421">
    <property type="entry name" value="HTH_LUXR"/>
    <property type="match status" value="1"/>
</dbReference>
<feature type="modified residue" description="4-aspartylphosphate" evidence="7">
    <location>
        <position position="56"/>
    </location>
</feature>
<dbReference type="InterPro" id="IPR016032">
    <property type="entry name" value="Sig_transdc_resp-reg_C-effctor"/>
</dbReference>
<dbReference type="PRINTS" id="PR00038">
    <property type="entry name" value="HTHLUXR"/>
</dbReference>
<evidence type="ECO:0000256" key="7">
    <source>
        <dbReference type="PROSITE-ProRule" id="PRU00169"/>
    </source>
</evidence>
<feature type="domain" description="HTH luxR-type" evidence="8">
    <location>
        <begin position="136"/>
        <end position="201"/>
    </location>
</feature>
<keyword evidence="6" id="KW-0804">Transcription</keyword>
<dbReference type="Gene3D" id="3.40.50.2300">
    <property type="match status" value="1"/>
</dbReference>
<comment type="caution">
    <text evidence="10">The sequence shown here is derived from an EMBL/GenBank/DDBJ whole genome shotgun (WGS) entry which is preliminary data.</text>
</comment>
<keyword evidence="4" id="KW-0805">Transcription regulation</keyword>
<dbReference type="Pfam" id="PF00196">
    <property type="entry name" value="GerE"/>
    <property type="match status" value="1"/>
</dbReference>
<dbReference type="GO" id="GO:0006355">
    <property type="term" value="P:regulation of DNA-templated transcription"/>
    <property type="evidence" value="ECO:0007669"/>
    <property type="project" value="InterPro"/>
</dbReference>
<name>A0A6I0DSN4_BRUAN</name>
<evidence type="ECO:0000256" key="3">
    <source>
        <dbReference type="ARBA" id="ARBA00023012"/>
    </source>
</evidence>
<dbReference type="Gene3D" id="1.10.10.10">
    <property type="entry name" value="Winged helix-like DNA-binding domain superfamily/Winged helix DNA-binding domain"/>
    <property type="match status" value="1"/>
</dbReference>
<dbReference type="InterPro" id="IPR036388">
    <property type="entry name" value="WH-like_DNA-bd_sf"/>
</dbReference>
<evidence type="ECO:0000313" key="11">
    <source>
        <dbReference type="Proteomes" id="UP000441102"/>
    </source>
</evidence>
<dbReference type="GO" id="GO:0003677">
    <property type="term" value="F:DNA binding"/>
    <property type="evidence" value="ECO:0007669"/>
    <property type="project" value="UniProtKB-KW"/>
</dbReference>
<dbReference type="PROSITE" id="PS50043">
    <property type="entry name" value="HTH_LUXR_2"/>
    <property type="match status" value="1"/>
</dbReference>
<protein>
    <recommendedName>
        <fullName evidence="1">Flagellar transcriptional regulator FtcR</fullName>
    </recommendedName>
</protein>
<sequence>MLLNDLSVHIVDDEEPVRKSLAFMLTAMGFMVRIYPSAAEFLARVPSDNNACLITDVRMPGMSGVELMQQLARMDVRIPTIVITGHGDIPMAVTAMKAGAVDFLEKPFSEENLVGALRRASEALSNHDADINEALVRSRFTQLSDREREVLLLVVAGLPNKSIGHNLAISPRTVEVHRANIMNKMHARNLPDLVRMAISAGLSSIGREN</sequence>
<keyword evidence="3" id="KW-0902">Two-component regulatory system</keyword>
<keyword evidence="2 7" id="KW-0597">Phosphoprotein</keyword>
<accession>A0A6I0DSN4</accession>
<dbReference type="PANTHER" id="PTHR44688:SF16">
    <property type="entry name" value="DNA-BINDING TRANSCRIPTIONAL ACTIVATOR DEVR_DOSR"/>
    <property type="match status" value="1"/>
</dbReference>
<evidence type="ECO:0000256" key="2">
    <source>
        <dbReference type="ARBA" id="ARBA00022553"/>
    </source>
</evidence>
<dbReference type="InterPro" id="IPR000792">
    <property type="entry name" value="Tscrpt_reg_LuxR_C"/>
</dbReference>
<dbReference type="Pfam" id="PF00072">
    <property type="entry name" value="Response_reg"/>
    <property type="match status" value="1"/>
</dbReference>